<evidence type="ECO:0000256" key="7">
    <source>
        <dbReference type="ARBA" id="ARBA00022968"/>
    </source>
</evidence>
<evidence type="ECO:0000256" key="3">
    <source>
        <dbReference type="ARBA" id="ARBA00005735"/>
    </source>
</evidence>
<evidence type="ECO:0000259" key="13">
    <source>
        <dbReference type="Pfam" id="PF13733"/>
    </source>
</evidence>
<dbReference type="Proteomes" id="UP001381693">
    <property type="component" value="Unassembled WGS sequence"/>
</dbReference>
<evidence type="ECO:0000313" key="14">
    <source>
        <dbReference type="EMBL" id="KAK7070123.1"/>
    </source>
</evidence>
<comment type="caution">
    <text evidence="14">The sequence shown here is derived from an EMBL/GenBank/DDBJ whole genome shotgun (WGS) entry which is preliminary data.</text>
</comment>
<dbReference type="PANTHER" id="PTHR19300:SF57">
    <property type="entry name" value="BETA-1,4-N-ACETYLGALACTOSAMINYLTRANSFERASE"/>
    <property type="match status" value="1"/>
</dbReference>
<dbReference type="PANTHER" id="PTHR19300">
    <property type="entry name" value="BETA-1,4-GALACTOSYLTRANSFERASE"/>
    <property type="match status" value="1"/>
</dbReference>
<dbReference type="Pfam" id="PF13733">
    <property type="entry name" value="Glyco_transf_7N"/>
    <property type="match status" value="1"/>
</dbReference>
<keyword evidence="5 11" id="KW-0808">Transferase</keyword>
<evidence type="ECO:0000256" key="6">
    <source>
        <dbReference type="ARBA" id="ARBA00022692"/>
    </source>
</evidence>
<evidence type="ECO:0000256" key="10">
    <source>
        <dbReference type="ARBA" id="ARBA00023180"/>
    </source>
</evidence>
<keyword evidence="7 11" id="KW-0735">Signal-anchor</keyword>
<evidence type="ECO:0000256" key="8">
    <source>
        <dbReference type="ARBA" id="ARBA00022989"/>
    </source>
</evidence>
<keyword evidence="11" id="KW-0479">Metal-binding</keyword>
<dbReference type="GO" id="GO:0016020">
    <property type="term" value="C:membrane"/>
    <property type="evidence" value="ECO:0007669"/>
    <property type="project" value="UniProtKB-SubCell"/>
</dbReference>
<dbReference type="GO" id="GO:0005975">
    <property type="term" value="P:carbohydrate metabolic process"/>
    <property type="evidence" value="ECO:0007669"/>
    <property type="project" value="InterPro"/>
</dbReference>
<evidence type="ECO:0000313" key="15">
    <source>
        <dbReference type="Proteomes" id="UP001381693"/>
    </source>
</evidence>
<dbReference type="AlphaFoldDB" id="A0AAN8WWN4"/>
<dbReference type="GO" id="GO:0005794">
    <property type="term" value="C:Golgi apparatus"/>
    <property type="evidence" value="ECO:0007669"/>
    <property type="project" value="TreeGrafter"/>
</dbReference>
<organism evidence="14 15">
    <name type="scientific">Halocaridina rubra</name>
    <name type="common">Hawaiian red shrimp</name>
    <dbReference type="NCBI Taxonomy" id="373956"/>
    <lineage>
        <taxon>Eukaryota</taxon>
        <taxon>Metazoa</taxon>
        <taxon>Ecdysozoa</taxon>
        <taxon>Arthropoda</taxon>
        <taxon>Crustacea</taxon>
        <taxon>Multicrustacea</taxon>
        <taxon>Malacostraca</taxon>
        <taxon>Eumalacostraca</taxon>
        <taxon>Eucarida</taxon>
        <taxon>Decapoda</taxon>
        <taxon>Pleocyemata</taxon>
        <taxon>Caridea</taxon>
        <taxon>Atyoidea</taxon>
        <taxon>Atyidae</taxon>
        <taxon>Halocaridina</taxon>
    </lineage>
</organism>
<dbReference type="SUPFAM" id="SSF53448">
    <property type="entry name" value="Nucleotide-diphospho-sugar transferases"/>
    <property type="match status" value="1"/>
</dbReference>
<keyword evidence="8 11" id="KW-1133">Transmembrane helix</keyword>
<dbReference type="Gene3D" id="3.90.550.10">
    <property type="entry name" value="Spore Coat Polysaccharide Biosynthesis Protein SpsA, Chain A"/>
    <property type="match status" value="1"/>
</dbReference>
<dbReference type="PRINTS" id="PR02050">
    <property type="entry name" value="B14GALTRFASE"/>
</dbReference>
<dbReference type="InterPro" id="IPR027791">
    <property type="entry name" value="Galactosyl_T_C"/>
</dbReference>
<dbReference type="GO" id="GO:0006688">
    <property type="term" value="P:glycosphingolipid biosynthetic process"/>
    <property type="evidence" value="ECO:0007669"/>
    <property type="project" value="TreeGrafter"/>
</dbReference>
<comment type="cofactor">
    <cofactor evidence="11">
        <name>Mn(2+)</name>
        <dbReference type="ChEBI" id="CHEBI:29035"/>
    </cofactor>
</comment>
<keyword evidence="4 11" id="KW-0328">Glycosyltransferase</keyword>
<keyword evidence="6 11" id="KW-0812">Transmembrane</keyword>
<keyword evidence="9 11" id="KW-0472">Membrane</keyword>
<comment type="pathway">
    <text evidence="2 11">Protein modification; protein glycosylation.</text>
</comment>
<evidence type="ECO:0000256" key="11">
    <source>
        <dbReference type="RuleBase" id="RU368121"/>
    </source>
</evidence>
<feature type="domain" description="Galactosyltransferase C-terminal" evidence="12">
    <location>
        <begin position="209"/>
        <end position="285"/>
    </location>
</feature>
<comment type="function">
    <text evidence="11">Catalyzes the transfer of galactose onto proteins or lipids.</text>
</comment>
<dbReference type="Pfam" id="PF02709">
    <property type="entry name" value="Glyco_transf_7C"/>
    <property type="match status" value="1"/>
</dbReference>
<comment type="similarity">
    <text evidence="3 11">Belongs to the glycosyltransferase 7 family.</text>
</comment>
<keyword evidence="11" id="KW-0464">Manganese</keyword>
<dbReference type="EC" id="2.4.1.-" evidence="11"/>
<evidence type="ECO:0000256" key="5">
    <source>
        <dbReference type="ARBA" id="ARBA00022679"/>
    </source>
</evidence>
<dbReference type="GO" id="GO:0008378">
    <property type="term" value="F:galactosyltransferase activity"/>
    <property type="evidence" value="ECO:0007669"/>
    <property type="project" value="TreeGrafter"/>
</dbReference>
<keyword evidence="15" id="KW-1185">Reference proteome</keyword>
<sequence length="333" mass="38860">MKKVSVATKEVPVNLFKIWIISSSLNLLLWALPFIFGKYTDVTFPYIAGNDIVQELVSLVGTLQGDVHWCPPISPYLENSIRLHDNSDIKIVPKEILVLKFGIQNGGMWKPSVCQSRYKVAVVIPYRNRTHHLKQFLSHLHPFLIRQQLDYRIIVVEQYGNSEFNRAKLLNIGFVETLKLVDVDCFIFHDVDLLPVNDFNIYACTYLPRHMYSAVDTFRYQLPYRNLFGGTIAIQRIHFRAVNGFSNQFYGWGGEDDDFYSRIERKSLRIIRFDPKIATYIMLPHPKVLPSEDRFHRMNEGKTSQDYDGLSDLSYEIIDKKLYQLYTWFLAAC</sequence>
<evidence type="ECO:0000256" key="2">
    <source>
        <dbReference type="ARBA" id="ARBA00004922"/>
    </source>
</evidence>
<gene>
    <name evidence="14" type="ORF">SK128_023977</name>
</gene>
<evidence type="ECO:0000256" key="4">
    <source>
        <dbReference type="ARBA" id="ARBA00022676"/>
    </source>
</evidence>
<proteinExistence type="inferred from homology"/>
<feature type="transmembrane region" description="Helical" evidence="11">
    <location>
        <begin position="16"/>
        <end position="36"/>
    </location>
</feature>
<reference evidence="14 15" key="1">
    <citation type="submission" date="2023-11" db="EMBL/GenBank/DDBJ databases">
        <title>Halocaridina rubra genome assembly.</title>
        <authorList>
            <person name="Smith C."/>
        </authorList>
    </citation>
    <scope>NUCLEOTIDE SEQUENCE [LARGE SCALE GENOMIC DNA]</scope>
    <source>
        <strain evidence="14">EP-1</strain>
        <tissue evidence="14">Whole</tissue>
    </source>
</reference>
<dbReference type="GO" id="GO:0046872">
    <property type="term" value="F:metal ion binding"/>
    <property type="evidence" value="ECO:0007669"/>
    <property type="project" value="UniProtKB-UniRule"/>
</dbReference>
<feature type="domain" description="Galactosyltransferase N-terminal" evidence="13">
    <location>
        <begin position="70"/>
        <end position="205"/>
    </location>
</feature>
<evidence type="ECO:0000256" key="9">
    <source>
        <dbReference type="ARBA" id="ARBA00023136"/>
    </source>
</evidence>
<keyword evidence="10 11" id="KW-0325">Glycoprotein</keyword>
<dbReference type="InterPro" id="IPR029044">
    <property type="entry name" value="Nucleotide-diphossugar_trans"/>
</dbReference>
<dbReference type="CDD" id="cd00899">
    <property type="entry name" value="b4GalT"/>
    <property type="match status" value="1"/>
</dbReference>
<dbReference type="InterPro" id="IPR003859">
    <property type="entry name" value="Galactosyl_T"/>
</dbReference>
<evidence type="ECO:0000256" key="1">
    <source>
        <dbReference type="ARBA" id="ARBA00004606"/>
    </source>
</evidence>
<dbReference type="InterPro" id="IPR027995">
    <property type="entry name" value="Galactosyl_T_N"/>
</dbReference>
<name>A0AAN8WWN4_HALRR</name>
<protein>
    <recommendedName>
        <fullName evidence="11">Beta-1,4-N-acetylgalactosaminyltransferase</fullName>
        <ecNumber evidence="11">2.4.1.-</ecNumber>
    </recommendedName>
    <alternativeName>
        <fullName evidence="11">Beta-4-GalNAcT</fullName>
    </alternativeName>
</protein>
<comment type="subcellular location">
    <subcellularLocation>
        <location evidence="1 11">Membrane</location>
        <topology evidence="1 11">Single-pass type II membrane protein</topology>
    </subcellularLocation>
</comment>
<evidence type="ECO:0000259" key="12">
    <source>
        <dbReference type="Pfam" id="PF02709"/>
    </source>
</evidence>
<dbReference type="EMBL" id="JAXCGZ010015531">
    <property type="protein sequence ID" value="KAK7070123.1"/>
    <property type="molecule type" value="Genomic_DNA"/>
</dbReference>
<dbReference type="GO" id="GO:0033842">
    <property type="term" value="F:N-acetyl-beta-glucosaminyl-derivative 4-beta-N-acetylgalactosaminyltransferase activity"/>
    <property type="evidence" value="ECO:0007669"/>
    <property type="project" value="TreeGrafter"/>
</dbReference>
<accession>A0AAN8WWN4</accession>